<evidence type="ECO:0000313" key="4">
    <source>
        <dbReference type="Proteomes" id="UP000811246"/>
    </source>
</evidence>
<dbReference type="GO" id="GO:0005849">
    <property type="term" value="C:mRNA cleavage factor complex"/>
    <property type="evidence" value="ECO:0007669"/>
    <property type="project" value="TreeGrafter"/>
</dbReference>
<reference evidence="3" key="1">
    <citation type="submission" date="2021-01" db="EMBL/GenBank/DDBJ databases">
        <authorList>
            <person name="Lovell J.T."/>
            <person name="Bentley N."/>
            <person name="Bhattarai G."/>
            <person name="Jenkins J.W."/>
            <person name="Sreedasyam A."/>
            <person name="Alarcon Y."/>
            <person name="Bock C."/>
            <person name="Boston L."/>
            <person name="Carlson J."/>
            <person name="Cervantes K."/>
            <person name="Clermont K."/>
            <person name="Krom N."/>
            <person name="Kubenka K."/>
            <person name="Mamidi S."/>
            <person name="Mattison C."/>
            <person name="Monteros M."/>
            <person name="Pisani C."/>
            <person name="Plott C."/>
            <person name="Rajasekar S."/>
            <person name="Rhein H.S."/>
            <person name="Rohla C."/>
            <person name="Song M."/>
            <person name="Hilaire R.S."/>
            <person name="Shu S."/>
            <person name="Wells L."/>
            <person name="Wang X."/>
            <person name="Webber J."/>
            <person name="Heerema R.J."/>
            <person name="Klein P."/>
            <person name="Conner P."/>
            <person name="Grauke L."/>
            <person name="Grimwood J."/>
            <person name="Schmutz J."/>
            <person name="Randall J.J."/>
        </authorList>
    </citation>
    <scope>NUCLEOTIDE SEQUENCE</scope>
    <source>
        <tissue evidence="3">Leaf</tissue>
    </source>
</reference>
<proteinExistence type="predicted"/>
<feature type="compositionally biased region" description="Acidic residues" evidence="1">
    <location>
        <begin position="435"/>
        <end position="444"/>
    </location>
</feature>
<dbReference type="InterPro" id="IPR045154">
    <property type="entry name" value="PCF11-like"/>
</dbReference>
<feature type="region of interest" description="Disordered" evidence="1">
    <location>
        <begin position="428"/>
        <end position="449"/>
    </location>
</feature>
<dbReference type="InterPro" id="IPR047415">
    <property type="entry name" value="Pcf11_CID"/>
</dbReference>
<dbReference type="PROSITE" id="PS00028">
    <property type="entry name" value="ZINC_FINGER_C2H2_1"/>
    <property type="match status" value="1"/>
</dbReference>
<dbReference type="SMART" id="SM00582">
    <property type="entry name" value="RPR"/>
    <property type="match status" value="1"/>
</dbReference>
<dbReference type="GO" id="GO:0000993">
    <property type="term" value="F:RNA polymerase II complex binding"/>
    <property type="evidence" value="ECO:0007669"/>
    <property type="project" value="InterPro"/>
</dbReference>
<dbReference type="GO" id="GO:0006369">
    <property type="term" value="P:termination of RNA polymerase II transcription"/>
    <property type="evidence" value="ECO:0007669"/>
    <property type="project" value="InterPro"/>
</dbReference>
<feature type="region of interest" description="Disordered" evidence="1">
    <location>
        <begin position="196"/>
        <end position="219"/>
    </location>
</feature>
<sequence length="1028" mass="113666">MASMDSEKLLVNRENLRNQSVARAMANELAPQKSPQTILDRFRSLLKQRDDEFRNSAVDDAVSPPRAEEIVQLYDLFLSELTFNSKPIITDLTIIAGEHKQLGKGIADAICARILEVPVEQKLPLLYLLDSIVKNIGRDYVTYFSSRLPEVFCEAYRQVHPNQHNSMRHLFGTWSAVFPPSVLHKIEVQLQFSPSVNQQSSGLNPLRASESPRPSHGIHVNPKYLRQFEHSAVDSNIQQARGTSAVKMFGKKPAIGFDEFDSGQAELVPSQVGAERLSSTGNAGNAPFAFGANKVRPPSTIRLGRPSSPSRTRPDRSLSLAVEEFAADHSPRRFVGGGSPAHPVYEYGLSRATARDEEMSGRQRKHYSDNKHNHFETKILHNLSNEREHQGPRALIDAYGNDTGKRSFNNKPLQGQRLDLNSIDNKVATPSWQNTEEEEFDWEDMSPTLADSNRSNDFLPRTRPGIGVQSASPLNAGQAHLPAVDDSSVNAEDSVPLLSQFGRGSMRKISGFQAERNQILDPRYPHEAWNLPPHLSKGRGRNYNLPLLASRISSSDGDKMPSLIDKLPDADPQLHGPPTIISRFGSSNLDSIGVEARSTVLPASRGVRPSLNVHNSRPPYLQHIFPQQRVMGGQFESINTSNAVNNLGPNGSLHMPELQSDGFRNRELSSTKLPQLPNQHRGLIHVNQRNQVQGTPLQPQFLPSQEAHPSLAAVVQPHLVAPPYNRGYSPQMHGSTVSTVLSNPVTGIQLMLPVQNIPSSLHLQGGALPPLPPGAPPTSSHMIPFTQNAVPAVANQQTNISGLIGSLMAQGFISLTKQTPIQDSVGVEFNVDLLKVRHETAISSLYADLPRQCTTCGLRFKCQEEHSRHMDWHVTKNRMSKNRKQKPSRKWFVSSSMWLSGAEALGTEAVPGFLPTEIIVEKKDDEEMAVPADEDQNACALCGEPFDDFYSDETEEWMYKGAVYLNAPCGSTAGMDRSQLGPIVHAKCRSESSAVSTEGFRQDEGVWISCSAFYKFYIFTIFRKSVSV</sequence>
<protein>
    <recommendedName>
        <fullName evidence="2">CID domain-containing protein</fullName>
    </recommendedName>
</protein>
<comment type="caution">
    <text evidence="3">The sequence shown here is derived from an EMBL/GenBank/DDBJ whole genome shotgun (WGS) entry which is preliminary data.</text>
</comment>
<dbReference type="InterPro" id="IPR006569">
    <property type="entry name" value="CID_dom"/>
</dbReference>
<name>A0A922E3K1_CARIL</name>
<dbReference type="GO" id="GO:0031124">
    <property type="term" value="P:mRNA 3'-end processing"/>
    <property type="evidence" value="ECO:0007669"/>
    <property type="project" value="InterPro"/>
</dbReference>
<dbReference type="Pfam" id="PF04818">
    <property type="entry name" value="CID"/>
    <property type="match status" value="1"/>
</dbReference>
<feature type="compositionally biased region" description="Low complexity" evidence="1">
    <location>
        <begin position="302"/>
        <end position="311"/>
    </location>
</feature>
<dbReference type="GO" id="GO:0005737">
    <property type="term" value="C:cytoplasm"/>
    <property type="evidence" value="ECO:0007669"/>
    <property type="project" value="TreeGrafter"/>
</dbReference>
<evidence type="ECO:0000313" key="3">
    <source>
        <dbReference type="EMBL" id="KAG6695216.1"/>
    </source>
</evidence>
<dbReference type="InterPro" id="IPR013087">
    <property type="entry name" value="Znf_C2H2_type"/>
</dbReference>
<dbReference type="Proteomes" id="UP000811246">
    <property type="component" value="Chromosome 9"/>
</dbReference>
<dbReference type="FunFam" id="1.25.40.90:FF:000023">
    <property type="entry name" value="polyadenylation and cleavage factor homolog 4"/>
    <property type="match status" value="1"/>
</dbReference>
<dbReference type="PANTHER" id="PTHR15921:SF12">
    <property type="entry name" value="POLYADENYLATION AND CLEAVAGE FACTOR HOMOLOG 4"/>
    <property type="match status" value="1"/>
</dbReference>
<evidence type="ECO:0000259" key="2">
    <source>
        <dbReference type="PROSITE" id="PS51391"/>
    </source>
</evidence>
<dbReference type="EMBL" id="CM031833">
    <property type="protein sequence ID" value="KAG6695216.1"/>
    <property type="molecule type" value="Genomic_DNA"/>
</dbReference>
<dbReference type="CDD" id="cd16982">
    <property type="entry name" value="CID_Pcf11"/>
    <property type="match status" value="1"/>
</dbReference>
<gene>
    <name evidence="3" type="ORF">I3842_09G086000</name>
</gene>
<accession>A0A922E3K1</accession>
<organism evidence="3 4">
    <name type="scientific">Carya illinoinensis</name>
    <name type="common">Pecan</name>
    <dbReference type="NCBI Taxonomy" id="32201"/>
    <lineage>
        <taxon>Eukaryota</taxon>
        <taxon>Viridiplantae</taxon>
        <taxon>Streptophyta</taxon>
        <taxon>Embryophyta</taxon>
        <taxon>Tracheophyta</taxon>
        <taxon>Spermatophyta</taxon>
        <taxon>Magnoliopsida</taxon>
        <taxon>eudicotyledons</taxon>
        <taxon>Gunneridae</taxon>
        <taxon>Pentapetalae</taxon>
        <taxon>rosids</taxon>
        <taxon>fabids</taxon>
        <taxon>Fagales</taxon>
        <taxon>Juglandaceae</taxon>
        <taxon>Carya</taxon>
    </lineage>
</organism>
<evidence type="ECO:0000256" key="1">
    <source>
        <dbReference type="SAM" id="MobiDB-lite"/>
    </source>
</evidence>
<dbReference type="InterPro" id="IPR057242">
    <property type="entry name" value="PCFS4-like"/>
</dbReference>
<feature type="domain" description="CID" evidence="2">
    <location>
        <begin position="66"/>
        <end position="194"/>
    </location>
</feature>
<dbReference type="PANTHER" id="PTHR15921">
    <property type="entry name" value="PRE-MRNA CLEAVAGE COMPLEX II"/>
    <property type="match status" value="1"/>
</dbReference>
<dbReference type="Pfam" id="PF23228">
    <property type="entry name" value="zf_PCFS4"/>
    <property type="match status" value="1"/>
</dbReference>
<dbReference type="GO" id="GO:0003729">
    <property type="term" value="F:mRNA binding"/>
    <property type="evidence" value="ECO:0007669"/>
    <property type="project" value="InterPro"/>
</dbReference>
<dbReference type="PROSITE" id="PS51391">
    <property type="entry name" value="CID"/>
    <property type="match status" value="1"/>
</dbReference>
<feature type="region of interest" description="Disordered" evidence="1">
    <location>
        <begin position="288"/>
        <end position="317"/>
    </location>
</feature>
<dbReference type="AlphaFoldDB" id="A0A922E3K1"/>